<gene>
    <name evidence="1" type="ORF">CKO42_03855</name>
</gene>
<dbReference type="EMBL" id="NRRY01000004">
    <property type="protein sequence ID" value="MBK1617600.1"/>
    <property type="molecule type" value="Genomic_DNA"/>
</dbReference>
<proteinExistence type="predicted"/>
<accession>A0A9X0W6A0</accession>
<dbReference type="AlphaFoldDB" id="A0A9X0W6A0"/>
<sequence>MTAPTFIVERGPDGCASFVCPQCGKTSRHGVGNGHRASHCSCWPDGYNIETPNGDDGAAAFEAYEKGTLRELRLRAQGFRPTAKKPEGDAA</sequence>
<dbReference type="Proteomes" id="UP001138768">
    <property type="component" value="Unassembled WGS sequence"/>
</dbReference>
<protein>
    <submittedName>
        <fullName evidence="1">Uncharacterized protein</fullName>
    </submittedName>
</protein>
<evidence type="ECO:0000313" key="1">
    <source>
        <dbReference type="EMBL" id="MBK1617600.1"/>
    </source>
</evidence>
<reference evidence="1 2" key="1">
    <citation type="journal article" date="2020" name="Microorganisms">
        <title>Osmotic Adaptation and Compatible Solute Biosynthesis of Phototrophic Bacteria as Revealed from Genome Analyses.</title>
        <authorList>
            <person name="Imhoff J.F."/>
            <person name="Rahn T."/>
            <person name="Kunzel S."/>
            <person name="Keller A."/>
            <person name="Neulinger S.C."/>
        </authorList>
    </citation>
    <scope>NUCLEOTIDE SEQUENCE [LARGE SCALE GENOMIC DNA]</scope>
    <source>
        <strain evidence="1 2">DSM 25653</strain>
    </source>
</reference>
<keyword evidence="2" id="KW-1185">Reference proteome</keyword>
<dbReference type="RefSeq" id="WP_200239566.1">
    <property type="nucleotide sequence ID" value="NZ_NRRY01000004.1"/>
</dbReference>
<name>A0A9X0W6A0_9GAMM</name>
<comment type="caution">
    <text evidence="1">The sequence shown here is derived from an EMBL/GenBank/DDBJ whole genome shotgun (WGS) entry which is preliminary data.</text>
</comment>
<organism evidence="1 2">
    <name type="scientific">Lamprobacter modestohalophilus</name>
    <dbReference type="NCBI Taxonomy" id="1064514"/>
    <lineage>
        <taxon>Bacteria</taxon>
        <taxon>Pseudomonadati</taxon>
        <taxon>Pseudomonadota</taxon>
        <taxon>Gammaproteobacteria</taxon>
        <taxon>Chromatiales</taxon>
        <taxon>Chromatiaceae</taxon>
        <taxon>Lamprobacter</taxon>
    </lineage>
</organism>
<evidence type="ECO:0000313" key="2">
    <source>
        <dbReference type="Proteomes" id="UP001138768"/>
    </source>
</evidence>